<evidence type="ECO:0000256" key="1">
    <source>
        <dbReference type="SAM" id="MobiDB-lite"/>
    </source>
</evidence>
<evidence type="ECO:0000313" key="2">
    <source>
        <dbReference type="EMBL" id="KAL1854028.1"/>
    </source>
</evidence>
<protein>
    <submittedName>
        <fullName evidence="2">Uncharacterized protein</fullName>
    </submittedName>
</protein>
<accession>A0ABR3W5X2</accession>
<name>A0ABR3W5X2_9PEZI</name>
<organism evidence="2 3">
    <name type="scientific">Phialemonium thermophilum</name>
    <dbReference type="NCBI Taxonomy" id="223376"/>
    <lineage>
        <taxon>Eukaryota</taxon>
        <taxon>Fungi</taxon>
        <taxon>Dikarya</taxon>
        <taxon>Ascomycota</taxon>
        <taxon>Pezizomycotina</taxon>
        <taxon>Sordariomycetes</taxon>
        <taxon>Sordariomycetidae</taxon>
        <taxon>Cephalothecales</taxon>
        <taxon>Cephalothecaceae</taxon>
        <taxon>Phialemonium</taxon>
    </lineage>
</organism>
<keyword evidence="3" id="KW-1185">Reference proteome</keyword>
<dbReference type="EMBL" id="JAZHXJ010000677">
    <property type="protein sequence ID" value="KAL1854028.1"/>
    <property type="molecule type" value="Genomic_DNA"/>
</dbReference>
<dbReference type="Proteomes" id="UP001586593">
    <property type="component" value="Unassembled WGS sequence"/>
</dbReference>
<reference evidence="2 3" key="1">
    <citation type="journal article" date="2024" name="Commun. Biol.">
        <title>Comparative genomic analysis of thermophilic fungi reveals convergent evolutionary adaptations and gene losses.</title>
        <authorList>
            <person name="Steindorff A.S."/>
            <person name="Aguilar-Pontes M.V."/>
            <person name="Robinson A.J."/>
            <person name="Andreopoulos B."/>
            <person name="LaButti K."/>
            <person name="Kuo A."/>
            <person name="Mondo S."/>
            <person name="Riley R."/>
            <person name="Otillar R."/>
            <person name="Haridas S."/>
            <person name="Lipzen A."/>
            <person name="Grimwood J."/>
            <person name="Schmutz J."/>
            <person name="Clum A."/>
            <person name="Reid I.D."/>
            <person name="Moisan M.C."/>
            <person name="Butler G."/>
            <person name="Nguyen T.T.M."/>
            <person name="Dewar K."/>
            <person name="Conant G."/>
            <person name="Drula E."/>
            <person name="Henrissat B."/>
            <person name="Hansel C."/>
            <person name="Singer S."/>
            <person name="Hutchinson M.I."/>
            <person name="de Vries R.P."/>
            <person name="Natvig D.O."/>
            <person name="Powell A.J."/>
            <person name="Tsang A."/>
            <person name="Grigoriev I.V."/>
        </authorList>
    </citation>
    <scope>NUCLEOTIDE SEQUENCE [LARGE SCALE GENOMIC DNA]</scope>
    <source>
        <strain evidence="2 3">ATCC 24622</strain>
    </source>
</reference>
<sequence length="118" mass="13655">MVFSFVQKNGAKWRNPWQTSLHVPRHRTLTPQLEHCSRTRRSYLLSLGVYDFDLTPRYKRRGSPRPRAKRGPRCGQEKPCPPSHPLRSYWRVNTLVSMYPGPGVGRNLNLLSASTLLL</sequence>
<evidence type="ECO:0000313" key="3">
    <source>
        <dbReference type="Proteomes" id="UP001586593"/>
    </source>
</evidence>
<feature type="region of interest" description="Disordered" evidence="1">
    <location>
        <begin position="57"/>
        <end position="85"/>
    </location>
</feature>
<comment type="caution">
    <text evidence="2">The sequence shown here is derived from an EMBL/GenBank/DDBJ whole genome shotgun (WGS) entry which is preliminary data.</text>
</comment>
<feature type="compositionally biased region" description="Basic residues" evidence="1">
    <location>
        <begin position="57"/>
        <end position="72"/>
    </location>
</feature>
<proteinExistence type="predicted"/>
<gene>
    <name evidence="2" type="ORF">VTK73DRAFT_8827</name>
</gene>